<keyword evidence="3" id="KW-1185">Reference proteome</keyword>
<gene>
    <name evidence="2" type="ORF">BCR32DRAFT_264850</name>
</gene>
<reference evidence="2 3" key="1">
    <citation type="submission" date="2016-08" db="EMBL/GenBank/DDBJ databases">
        <title>A Parts List for Fungal Cellulosomes Revealed by Comparative Genomics.</title>
        <authorList>
            <consortium name="DOE Joint Genome Institute"/>
            <person name="Haitjema C.H."/>
            <person name="Gilmore S.P."/>
            <person name="Henske J.K."/>
            <person name="Solomon K.V."/>
            <person name="De Groot R."/>
            <person name="Kuo A."/>
            <person name="Mondo S.J."/>
            <person name="Salamov A.A."/>
            <person name="Labutti K."/>
            <person name="Zhao Z."/>
            <person name="Chiniquy J."/>
            <person name="Barry K."/>
            <person name="Brewer H.M."/>
            <person name="Purvine S.O."/>
            <person name="Wright A.T."/>
            <person name="Boxma B."/>
            <person name="Van Alen T."/>
            <person name="Hackstein J.H."/>
            <person name="Baker S.E."/>
            <person name="Grigoriev I.V."/>
            <person name="O'Malley M.A."/>
        </authorList>
    </citation>
    <scope>NUCLEOTIDE SEQUENCE [LARGE SCALE GENOMIC DNA]</scope>
    <source>
        <strain evidence="2 3">S4</strain>
    </source>
</reference>
<feature type="domain" description="F-box" evidence="1">
    <location>
        <begin position="1"/>
        <end position="45"/>
    </location>
</feature>
<sequence>MTKTFISEILAKIFINCDKETLNNVNVVCKQWHAIINQDSFWKQYYLWNYSNQKSLNILVDNLPNHNYVNLCKYKLEGKKQLITNIEAEDKKFFPIFNLNDYNIRLSGVSALSTKNEISIKHDCMAWLHKETNSIKFLEYKNPNKIKEFNAGTDPFKKIDIMNNLIVGISDSHSYLGYTIHIFSLDDRYQDLHLQLRIQSEIENGKLNYVDSFISDNLIIMVTSETCNKPPIFVAGRGWVNPLEDNYTTMIWDLNRLIQTLNSKNSIFYNEKNKIQNKEELFMDKYQGLYDKINHIKIPGVYNTNYISCCSFQQQTFTTTTENNNNSNDNSNNEIEQKFGKNYYYIICNGEYGGGDGESGKTIRIDILDENLKIEDTRIYEKEIQEFYNIFNWSYICPDGTIVIYCDRSLFLTSIHHFEKKIKIDLKRRFTVLNIMHTHDLLYVLYRHYAFAREIITLAIIDTSDLKNAKDEIPVKHIKLYEYDFGTVVYNRFIDTGIIHYNSKTNQIIFSPFSKVFC</sequence>
<dbReference type="InterPro" id="IPR001810">
    <property type="entry name" value="F-box_dom"/>
</dbReference>
<dbReference type="EMBL" id="MCFG01000018">
    <property type="protein sequence ID" value="ORX86702.1"/>
    <property type="molecule type" value="Genomic_DNA"/>
</dbReference>
<proteinExistence type="predicted"/>
<protein>
    <recommendedName>
        <fullName evidence="1">F-box domain-containing protein</fullName>
    </recommendedName>
</protein>
<evidence type="ECO:0000313" key="3">
    <source>
        <dbReference type="Proteomes" id="UP000193944"/>
    </source>
</evidence>
<organism evidence="2 3">
    <name type="scientific">Anaeromyces robustus</name>
    <dbReference type="NCBI Taxonomy" id="1754192"/>
    <lineage>
        <taxon>Eukaryota</taxon>
        <taxon>Fungi</taxon>
        <taxon>Fungi incertae sedis</taxon>
        <taxon>Chytridiomycota</taxon>
        <taxon>Chytridiomycota incertae sedis</taxon>
        <taxon>Neocallimastigomycetes</taxon>
        <taxon>Neocallimastigales</taxon>
        <taxon>Neocallimastigaceae</taxon>
        <taxon>Anaeromyces</taxon>
    </lineage>
</organism>
<dbReference type="Proteomes" id="UP000193944">
    <property type="component" value="Unassembled WGS sequence"/>
</dbReference>
<evidence type="ECO:0000313" key="2">
    <source>
        <dbReference type="EMBL" id="ORX86702.1"/>
    </source>
</evidence>
<name>A0A1Y1XLU0_9FUNG</name>
<dbReference type="Pfam" id="PF12937">
    <property type="entry name" value="F-box-like"/>
    <property type="match status" value="1"/>
</dbReference>
<dbReference type="SUPFAM" id="SSF81383">
    <property type="entry name" value="F-box domain"/>
    <property type="match status" value="1"/>
</dbReference>
<reference evidence="2 3" key="2">
    <citation type="submission" date="2016-08" db="EMBL/GenBank/DDBJ databases">
        <title>Pervasive Adenine N6-methylation of Active Genes in Fungi.</title>
        <authorList>
            <consortium name="DOE Joint Genome Institute"/>
            <person name="Mondo S.J."/>
            <person name="Dannebaum R.O."/>
            <person name="Kuo R.C."/>
            <person name="Labutti K."/>
            <person name="Haridas S."/>
            <person name="Kuo A."/>
            <person name="Salamov A."/>
            <person name="Ahrendt S.R."/>
            <person name="Lipzen A."/>
            <person name="Sullivan W."/>
            <person name="Andreopoulos W.B."/>
            <person name="Clum A."/>
            <person name="Lindquist E."/>
            <person name="Daum C."/>
            <person name="Ramamoorthy G.K."/>
            <person name="Gryganskyi A."/>
            <person name="Culley D."/>
            <person name="Magnuson J.K."/>
            <person name="James T.Y."/>
            <person name="O'Malley M.A."/>
            <person name="Stajich J.E."/>
            <person name="Spatafora J.W."/>
            <person name="Visel A."/>
            <person name="Grigoriev I.V."/>
        </authorList>
    </citation>
    <scope>NUCLEOTIDE SEQUENCE [LARGE SCALE GENOMIC DNA]</scope>
    <source>
        <strain evidence="2 3">S4</strain>
    </source>
</reference>
<comment type="caution">
    <text evidence="2">The sequence shown here is derived from an EMBL/GenBank/DDBJ whole genome shotgun (WGS) entry which is preliminary data.</text>
</comment>
<dbReference type="OrthoDB" id="10376706at2759"/>
<dbReference type="AlphaFoldDB" id="A0A1Y1XLU0"/>
<dbReference type="Gene3D" id="1.20.1280.50">
    <property type="match status" value="1"/>
</dbReference>
<accession>A0A1Y1XLU0</accession>
<dbReference type="PROSITE" id="PS50181">
    <property type="entry name" value="FBOX"/>
    <property type="match status" value="1"/>
</dbReference>
<evidence type="ECO:0000259" key="1">
    <source>
        <dbReference type="PROSITE" id="PS50181"/>
    </source>
</evidence>
<dbReference type="InterPro" id="IPR036047">
    <property type="entry name" value="F-box-like_dom_sf"/>
</dbReference>